<dbReference type="EMBL" id="CAVLEF010000122">
    <property type="protein sequence ID" value="CAK1551218.1"/>
    <property type="molecule type" value="Genomic_DNA"/>
</dbReference>
<gene>
    <name evidence="1" type="ORF">LNINA_LOCUS10379</name>
</gene>
<dbReference type="AlphaFoldDB" id="A0AAV1JRT9"/>
<sequence>MLQENENIVKDEGKLKVPEDVEYIKKETVNTRACWPKFEVTKYYKILDNLDDKYAEVRQNYQAAVGVDNFDADMLAMLIKSGGVAERTAYVSGDRTHIPAGINLGGYSMMRVPKNILFFHRMKLRNDTHFRVQYLQNDLENMVLRSRIALNDLRVMGSFDRAITDSNPSNLFYVPTFGKAEFLLKNVKYSMEGRYRLIQNTLNLVLVISELKVDDVIMVVHGFLDRLKTDLDHWLKDYFNDYLTYYSIAGRDLNSEFQKYDAEKALALNDFTDNAINVIIRKLHRVKAGSVKLPNFTIYALNGMVPVIYTDLPNLFLVHKIKITPGLEPVTRETADTKYRFLVLC</sequence>
<evidence type="ECO:0000313" key="1">
    <source>
        <dbReference type="EMBL" id="CAK1551218.1"/>
    </source>
</evidence>
<name>A0AAV1JRT9_9NEOP</name>
<protein>
    <submittedName>
        <fullName evidence="1">Uncharacterized protein</fullName>
    </submittedName>
</protein>
<organism evidence="1 2">
    <name type="scientific">Leptosia nina</name>
    <dbReference type="NCBI Taxonomy" id="320188"/>
    <lineage>
        <taxon>Eukaryota</taxon>
        <taxon>Metazoa</taxon>
        <taxon>Ecdysozoa</taxon>
        <taxon>Arthropoda</taxon>
        <taxon>Hexapoda</taxon>
        <taxon>Insecta</taxon>
        <taxon>Pterygota</taxon>
        <taxon>Neoptera</taxon>
        <taxon>Endopterygota</taxon>
        <taxon>Lepidoptera</taxon>
        <taxon>Glossata</taxon>
        <taxon>Ditrysia</taxon>
        <taxon>Papilionoidea</taxon>
        <taxon>Pieridae</taxon>
        <taxon>Pierinae</taxon>
        <taxon>Leptosia</taxon>
    </lineage>
</organism>
<evidence type="ECO:0000313" key="2">
    <source>
        <dbReference type="Proteomes" id="UP001497472"/>
    </source>
</evidence>
<keyword evidence="2" id="KW-1185">Reference proteome</keyword>
<reference evidence="1 2" key="1">
    <citation type="submission" date="2023-11" db="EMBL/GenBank/DDBJ databases">
        <authorList>
            <person name="Okamura Y."/>
        </authorList>
    </citation>
    <scope>NUCLEOTIDE SEQUENCE [LARGE SCALE GENOMIC DNA]</scope>
</reference>
<accession>A0AAV1JRT9</accession>
<dbReference type="Proteomes" id="UP001497472">
    <property type="component" value="Unassembled WGS sequence"/>
</dbReference>
<proteinExistence type="predicted"/>
<comment type="caution">
    <text evidence="1">The sequence shown here is derived from an EMBL/GenBank/DDBJ whole genome shotgun (WGS) entry which is preliminary data.</text>
</comment>